<sequence length="70" mass="7709">MSIGIHMLSLLMLVPMLVFTILYEIGVIIVCKFESKLDYLGCFIFIVLASIVEILIGTAIASVIIQMGDM</sequence>
<evidence type="ECO:0000313" key="3">
    <source>
        <dbReference type="Proteomes" id="UP000019162"/>
    </source>
</evidence>
<evidence type="ECO:0000256" key="1">
    <source>
        <dbReference type="SAM" id="Phobius"/>
    </source>
</evidence>
<dbReference type="EMBL" id="KC430106">
    <property type="protein sequence ID" value="AGI12060.1"/>
    <property type="molecule type" value="Genomic_DNA"/>
</dbReference>
<accession>W5QU90</accession>
<proteinExistence type="predicted"/>
<protein>
    <submittedName>
        <fullName evidence="2">Uncharacterized protein</fullName>
    </submittedName>
</protein>
<keyword evidence="1" id="KW-0472">Membrane</keyword>
<reference evidence="2 3" key="1">
    <citation type="journal article" date="2014" name="Arch. Virol.">
        <title>Characterization and genome analysis of the Bacillus cereus-infecting bacteriophages BPS10C and BPS13.</title>
        <authorList>
            <person name="Shin H."/>
            <person name="Lee J.H."/>
            <person name="Park J."/>
            <person name="Heu S."/>
            <person name="Ryu S."/>
        </authorList>
    </citation>
    <scope>NUCLEOTIDE SEQUENCE [LARGE SCALE GENOMIC DNA]</scope>
</reference>
<evidence type="ECO:0000313" key="2">
    <source>
        <dbReference type="EMBL" id="AGI12060.1"/>
    </source>
</evidence>
<dbReference type="KEGG" id="vg:18480100"/>
<gene>
    <name evidence="2" type="ORF">BPS10C_063</name>
</gene>
<keyword evidence="1" id="KW-0812">Transmembrane</keyword>
<feature type="transmembrane region" description="Helical" evidence="1">
    <location>
        <begin position="6"/>
        <end position="30"/>
    </location>
</feature>
<keyword evidence="3" id="KW-1185">Reference proteome</keyword>
<dbReference type="GeneID" id="18480100"/>
<dbReference type="RefSeq" id="YP_009002949.1">
    <property type="nucleotide sequence ID" value="NC_023501.1"/>
</dbReference>
<dbReference type="Proteomes" id="UP000019162">
    <property type="component" value="Segment"/>
</dbReference>
<organism evidence="2 3">
    <name type="scientific">Bacillus phage BPS10C</name>
    <dbReference type="NCBI Taxonomy" id="1277886"/>
    <lineage>
        <taxon>Viruses</taxon>
        <taxon>Duplodnaviria</taxon>
        <taxon>Heunggongvirae</taxon>
        <taxon>Uroviricota</taxon>
        <taxon>Caudoviricetes</taxon>
        <taxon>Herelleviridae</taxon>
        <taxon>Bastillevirinae</taxon>
        <taxon>Wphvirus</taxon>
        <taxon>Wphvirus BPS10C</taxon>
    </lineage>
</organism>
<name>W5QU90_9CAUD</name>
<keyword evidence="1" id="KW-1133">Transmembrane helix</keyword>
<feature type="transmembrane region" description="Helical" evidence="1">
    <location>
        <begin position="42"/>
        <end position="65"/>
    </location>
</feature>